<sequence>MVNQITPNLIPESVQPVNQTPVKSNKILIIILSVLLVITVIITGFLFLQTQKLSKELSIYLAQTSPIPVQNPTTEDEILALQITACCSCPAKISRSLIGTDGWTIYEKGKDYSDLLPAMCKAPNIGVCAPCPPLEEENLGKINCTNPRPEVCTMECAEPPPYLCGSDGKSYCSTCQACSNRAVAWYEMKASPCEEK</sequence>
<evidence type="ECO:0000259" key="2">
    <source>
        <dbReference type="PROSITE" id="PS00282"/>
    </source>
</evidence>
<evidence type="ECO:0000313" key="3">
    <source>
        <dbReference type="EMBL" id="KKR70853.1"/>
    </source>
</evidence>
<dbReference type="Proteomes" id="UP000034562">
    <property type="component" value="Unassembled WGS sequence"/>
</dbReference>
<proteinExistence type="predicted"/>
<keyword evidence="1" id="KW-1133">Transmembrane helix</keyword>
<keyword evidence="1" id="KW-0812">Transmembrane</keyword>
<feature type="domain" description="Kazal-like" evidence="2">
    <location>
        <begin position="156"/>
        <end position="178"/>
    </location>
</feature>
<organism evidence="3 4">
    <name type="scientific">Candidatus Woesebacteria bacterium GW2011_GWA2_40_7b</name>
    <dbReference type="NCBI Taxonomy" id="1618563"/>
    <lineage>
        <taxon>Bacteria</taxon>
        <taxon>Candidatus Woeseibacteriota</taxon>
    </lineage>
</organism>
<dbReference type="InterPro" id="IPR002350">
    <property type="entry name" value="Kazal_dom"/>
</dbReference>
<keyword evidence="1" id="KW-0472">Membrane</keyword>
<dbReference type="AlphaFoldDB" id="A0A0G0T1B9"/>
<dbReference type="InterPro" id="IPR036058">
    <property type="entry name" value="Kazal_dom_sf"/>
</dbReference>
<gene>
    <name evidence="3" type="ORF">UU12_C0016G0012</name>
</gene>
<dbReference type="SUPFAM" id="SSF100895">
    <property type="entry name" value="Kazal-type serine protease inhibitors"/>
    <property type="match status" value="1"/>
</dbReference>
<evidence type="ECO:0000256" key="1">
    <source>
        <dbReference type="SAM" id="Phobius"/>
    </source>
</evidence>
<dbReference type="EMBL" id="LBZK01000016">
    <property type="protein sequence ID" value="KKR70853.1"/>
    <property type="molecule type" value="Genomic_DNA"/>
</dbReference>
<dbReference type="STRING" id="1618563.UU12_C0016G0012"/>
<feature type="transmembrane region" description="Helical" evidence="1">
    <location>
        <begin position="27"/>
        <end position="48"/>
    </location>
</feature>
<accession>A0A0G0T1B9</accession>
<evidence type="ECO:0000313" key="4">
    <source>
        <dbReference type="Proteomes" id="UP000034562"/>
    </source>
</evidence>
<dbReference type="PROSITE" id="PS00282">
    <property type="entry name" value="KAZAL_1"/>
    <property type="match status" value="1"/>
</dbReference>
<name>A0A0G0T1B9_9BACT</name>
<comment type="caution">
    <text evidence="3">The sequence shown here is derived from an EMBL/GenBank/DDBJ whole genome shotgun (WGS) entry which is preliminary data.</text>
</comment>
<protein>
    <recommendedName>
        <fullName evidence="2">Kazal-like domain-containing protein</fullName>
    </recommendedName>
</protein>
<reference evidence="3 4" key="1">
    <citation type="journal article" date="2015" name="Nature">
        <title>rRNA introns, odd ribosomes, and small enigmatic genomes across a large radiation of phyla.</title>
        <authorList>
            <person name="Brown C.T."/>
            <person name="Hug L.A."/>
            <person name="Thomas B.C."/>
            <person name="Sharon I."/>
            <person name="Castelle C.J."/>
            <person name="Singh A."/>
            <person name="Wilkins M.J."/>
            <person name="Williams K.H."/>
            <person name="Banfield J.F."/>
        </authorList>
    </citation>
    <scope>NUCLEOTIDE SEQUENCE [LARGE SCALE GENOMIC DNA]</scope>
</reference>